<feature type="transmembrane region" description="Helical" evidence="1">
    <location>
        <begin position="23"/>
        <end position="44"/>
    </location>
</feature>
<dbReference type="RefSeq" id="WP_430385338.1">
    <property type="nucleotide sequence ID" value="NZ_CP042652.1"/>
</dbReference>
<name>A0A6M8EJ20_9BACT</name>
<sequence length="56" mass="6509">MCLIISIIFTALAYTFFQDGNMQGFYINISIALFFILLMARNILKTKSIKDNERKN</sequence>
<evidence type="ECO:0000256" key="1">
    <source>
        <dbReference type="SAM" id="Phobius"/>
    </source>
</evidence>
<keyword evidence="1" id="KW-1133">Transmembrane helix</keyword>
<accession>A0A6M8EJ20</accession>
<protein>
    <submittedName>
        <fullName evidence="2">Putative membrane protein</fullName>
    </submittedName>
</protein>
<dbReference type="Pfam" id="PF17431">
    <property type="entry name" value="YpmT"/>
    <property type="match status" value="1"/>
</dbReference>
<evidence type="ECO:0000313" key="3">
    <source>
        <dbReference type="Proteomes" id="UP000503483"/>
    </source>
</evidence>
<dbReference type="Proteomes" id="UP000503483">
    <property type="component" value="Chromosome"/>
</dbReference>
<keyword evidence="1" id="KW-0812">Transmembrane</keyword>
<keyword evidence="3" id="KW-1185">Reference proteome</keyword>
<dbReference type="AlphaFoldDB" id="A0A6M8EJ20"/>
<organism evidence="2 3">
    <name type="scientific">Arcobacter acticola</name>
    <dbReference type="NCBI Taxonomy" id="1849015"/>
    <lineage>
        <taxon>Bacteria</taxon>
        <taxon>Pseudomonadati</taxon>
        <taxon>Campylobacterota</taxon>
        <taxon>Epsilonproteobacteria</taxon>
        <taxon>Campylobacterales</taxon>
        <taxon>Arcobacteraceae</taxon>
        <taxon>Arcobacter</taxon>
    </lineage>
</organism>
<dbReference type="EMBL" id="CP042652">
    <property type="protein sequence ID" value="QKE27929.1"/>
    <property type="molecule type" value="Genomic_DNA"/>
</dbReference>
<gene>
    <name evidence="2" type="ORF">AACT_0727</name>
</gene>
<keyword evidence="1" id="KW-0472">Membrane</keyword>
<dbReference type="KEGG" id="paco:AACT_0727"/>
<dbReference type="InterPro" id="IPR035403">
    <property type="entry name" value="YmpT-like"/>
</dbReference>
<proteinExistence type="predicted"/>
<reference evidence="2 3" key="1">
    <citation type="submission" date="2019-08" db="EMBL/GenBank/DDBJ databases">
        <title>Complete genome sequence of Arcobacter acticola.</title>
        <authorList>
            <person name="Miller W."/>
        </authorList>
    </citation>
    <scope>NUCLEOTIDE SEQUENCE [LARGE SCALE GENOMIC DNA]</scope>
    <source>
        <strain evidence="2 3">KCTC 52212</strain>
    </source>
</reference>
<evidence type="ECO:0000313" key="2">
    <source>
        <dbReference type="EMBL" id="QKE27929.1"/>
    </source>
</evidence>